<organism evidence="4 5">
    <name type="scientific">Stephania japonica</name>
    <dbReference type="NCBI Taxonomy" id="461633"/>
    <lineage>
        <taxon>Eukaryota</taxon>
        <taxon>Viridiplantae</taxon>
        <taxon>Streptophyta</taxon>
        <taxon>Embryophyta</taxon>
        <taxon>Tracheophyta</taxon>
        <taxon>Spermatophyta</taxon>
        <taxon>Magnoliopsida</taxon>
        <taxon>Ranunculales</taxon>
        <taxon>Menispermaceae</taxon>
        <taxon>Menispermoideae</taxon>
        <taxon>Cissampelideae</taxon>
        <taxon>Stephania</taxon>
    </lineage>
</organism>
<name>A0AAP0K4J5_9MAGN</name>
<feature type="transmembrane region" description="Helical" evidence="2">
    <location>
        <begin position="107"/>
        <end position="129"/>
    </location>
</feature>
<dbReference type="InterPro" id="IPR013601">
    <property type="entry name" value="FAE1_typ3_polyketide_synth"/>
</dbReference>
<keyword evidence="2" id="KW-0472">Membrane</keyword>
<keyword evidence="5" id="KW-1185">Reference proteome</keyword>
<dbReference type="GO" id="GO:0006633">
    <property type="term" value="P:fatty acid biosynthetic process"/>
    <property type="evidence" value="ECO:0007669"/>
    <property type="project" value="InterPro"/>
</dbReference>
<evidence type="ECO:0000313" key="4">
    <source>
        <dbReference type="EMBL" id="KAK9145783.1"/>
    </source>
</evidence>
<keyword evidence="1" id="KW-0012">Acyltransferase</keyword>
<dbReference type="PANTHER" id="PTHR31561">
    <property type="entry name" value="3-KETOACYL-COA SYNTHASE"/>
    <property type="match status" value="1"/>
</dbReference>
<dbReference type="Pfam" id="PF08392">
    <property type="entry name" value="FAE1_CUT1_RppA"/>
    <property type="match status" value="1"/>
</dbReference>
<feature type="transmembrane region" description="Helical" evidence="2">
    <location>
        <begin position="58"/>
        <end position="87"/>
    </location>
</feature>
<feature type="domain" description="FAE" evidence="3">
    <location>
        <begin position="133"/>
        <end position="226"/>
    </location>
</feature>
<dbReference type="Proteomes" id="UP001417504">
    <property type="component" value="Unassembled WGS sequence"/>
</dbReference>
<accession>A0AAP0K4J5</accession>
<dbReference type="AlphaFoldDB" id="A0AAP0K4J5"/>
<evidence type="ECO:0000256" key="2">
    <source>
        <dbReference type="SAM" id="Phobius"/>
    </source>
</evidence>
<dbReference type="GO" id="GO:0016747">
    <property type="term" value="F:acyltransferase activity, transferring groups other than amino-acyl groups"/>
    <property type="evidence" value="ECO:0007669"/>
    <property type="project" value="InterPro"/>
</dbReference>
<dbReference type="InterPro" id="IPR012392">
    <property type="entry name" value="3-ktacl-CoA_syn"/>
</dbReference>
<dbReference type="GO" id="GO:0016020">
    <property type="term" value="C:membrane"/>
    <property type="evidence" value="ECO:0007669"/>
    <property type="project" value="InterPro"/>
</dbReference>
<dbReference type="InterPro" id="IPR016039">
    <property type="entry name" value="Thiolase-like"/>
</dbReference>
<comment type="caution">
    <text evidence="4">The sequence shown here is derived from an EMBL/GenBank/DDBJ whole genome shotgun (WGS) entry which is preliminary data.</text>
</comment>
<sequence>MASSSSIEMEKERLTAEVAFKDSSVVIRIKRSLPDFLQTVKLKYVKLGYMCTCDNITLFRYVVLLFLIIAITLHLSGVLVLVHLHHYELNKLVSLGAWTTSSSYDELNLSMIGLTSSAIVSFFSFLYWLNKGHNKPIYLVDFACYKPLDEQKISVDGFVDMTQNNGAFLDDTIEFQKRISTRSGLGDETYLPSGITAKPPRLSMREARAEAEAVMFGALDSLFAKTG</sequence>
<keyword evidence="2" id="KW-0812">Transmembrane</keyword>
<keyword evidence="2" id="KW-1133">Transmembrane helix</keyword>
<evidence type="ECO:0000256" key="1">
    <source>
        <dbReference type="ARBA" id="ARBA00023315"/>
    </source>
</evidence>
<reference evidence="4 5" key="1">
    <citation type="submission" date="2024-01" db="EMBL/GenBank/DDBJ databases">
        <title>Genome assemblies of Stephania.</title>
        <authorList>
            <person name="Yang L."/>
        </authorList>
    </citation>
    <scope>NUCLEOTIDE SEQUENCE [LARGE SCALE GENOMIC DNA]</scope>
    <source>
        <strain evidence="4">QJT</strain>
        <tissue evidence="4">Leaf</tissue>
    </source>
</reference>
<protein>
    <recommendedName>
        <fullName evidence="3">FAE domain-containing protein</fullName>
    </recommendedName>
</protein>
<proteinExistence type="predicted"/>
<evidence type="ECO:0000259" key="3">
    <source>
        <dbReference type="Pfam" id="PF08392"/>
    </source>
</evidence>
<evidence type="ECO:0000313" key="5">
    <source>
        <dbReference type="Proteomes" id="UP001417504"/>
    </source>
</evidence>
<gene>
    <name evidence="4" type="ORF">Sjap_005686</name>
</gene>
<dbReference type="EMBL" id="JBBNAE010000002">
    <property type="protein sequence ID" value="KAK9145783.1"/>
    <property type="molecule type" value="Genomic_DNA"/>
</dbReference>
<dbReference type="SUPFAM" id="SSF53901">
    <property type="entry name" value="Thiolase-like"/>
    <property type="match status" value="1"/>
</dbReference>
<keyword evidence="1" id="KW-0808">Transferase</keyword>